<gene>
    <name evidence="9" type="primary">pcm</name>
    <name evidence="10" type="ORF">AKJ56_01940</name>
</gene>
<evidence type="ECO:0000256" key="3">
    <source>
        <dbReference type="ARBA" id="ARBA00022490"/>
    </source>
</evidence>
<sequence length="220" mass="24686">MYEQKREDMVNSLKKRGYLKNSKIIEAFQKVRREEFVPPRVKEDAYADRPLSIGNDQTISAPSMIAIMLEVLEAEKGQKILEIGTGSGYNAALLAEIVGDEGRVYSLERLESVAETGKKNLKKNGYKQVKVIVKDGTKGYEEESPWDRIIITACAPEVPKTLKKQLKVGGILVGPVGEHYRSQTLLEMEKEGKEKIKTRKHGTCAFVPLIGEFGWNKSQT</sequence>
<dbReference type="GO" id="GO:0032259">
    <property type="term" value="P:methylation"/>
    <property type="evidence" value="ECO:0007669"/>
    <property type="project" value="UniProtKB-KW"/>
</dbReference>
<evidence type="ECO:0000256" key="9">
    <source>
        <dbReference type="HAMAP-Rule" id="MF_00090"/>
    </source>
</evidence>
<evidence type="ECO:0000256" key="1">
    <source>
        <dbReference type="ARBA" id="ARBA00004496"/>
    </source>
</evidence>
<dbReference type="SUPFAM" id="SSF53335">
    <property type="entry name" value="S-adenosyl-L-methionine-dependent methyltransferases"/>
    <property type="match status" value="1"/>
</dbReference>
<keyword evidence="4 9" id="KW-0489">Methyltransferase</keyword>
<evidence type="ECO:0000256" key="5">
    <source>
        <dbReference type="ARBA" id="ARBA00022679"/>
    </source>
</evidence>
<dbReference type="NCBIfam" id="TIGR00080">
    <property type="entry name" value="pimt"/>
    <property type="match status" value="1"/>
</dbReference>
<dbReference type="HAMAP" id="MF_00090">
    <property type="entry name" value="PIMT"/>
    <property type="match status" value="1"/>
</dbReference>
<protein>
    <recommendedName>
        <fullName evidence="9">Protein-L-isoaspartate O-methyltransferase</fullName>
        <ecNumber evidence="9">2.1.1.77</ecNumber>
    </recommendedName>
    <alternativeName>
        <fullName evidence="9">L-isoaspartyl protein carboxyl methyltransferase</fullName>
    </alternativeName>
    <alternativeName>
        <fullName evidence="9">Protein L-isoaspartyl methyltransferase</fullName>
    </alternativeName>
    <alternativeName>
        <fullName evidence="9">Protein-beta-aspartate methyltransferase</fullName>
        <shortName evidence="9">PIMT</shortName>
    </alternativeName>
</protein>
<evidence type="ECO:0000256" key="2">
    <source>
        <dbReference type="ARBA" id="ARBA00005369"/>
    </source>
</evidence>
<dbReference type="Gene3D" id="3.40.50.150">
    <property type="entry name" value="Vaccinia Virus protein VP39"/>
    <property type="match status" value="1"/>
</dbReference>
<comment type="subcellular location">
    <subcellularLocation>
        <location evidence="1 9">Cytoplasm</location>
    </subcellularLocation>
</comment>
<dbReference type="GO" id="GO:0030091">
    <property type="term" value="P:protein repair"/>
    <property type="evidence" value="ECO:0007669"/>
    <property type="project" value="UniProtKB-UniRule"/>
</dbReference>
<dbReference type="PANTHER" id="PTHR11579">
    <property type="entry name" value="PROTEIN-L-ISOASPARTATE O-METHYLTRANSFERASE"/>
    <property type="match status" value="1"/>
</dbReference>
<dbReference type="InterPro" id="IPR000682">
    <property type="entry name" value="PCMT"/>
</dbReference>
<dbReference type="FunFam" id="3.40.50.150:FF:000010">
    <property type="entry name" value="Protein-L-isoaspartate O-methyltransferase"/>
    <property type="match status" value="1"/>
</dbReference>
<evidence type="ECO:0000313" key="10">
    <source>
        <dbReference type="EMBL" id="KXB08053.1"/>
    </source>
</evidence>
<dbReference type="GO" id="GO:0005737">
    <property type="term" value="C:cytoplasm"/>
    <property type="evidence" value="ECO:0007669"/>
    <property type="project" value="UniProtKB-SubCell"/>
</dbReference>
<name>A0A133VNQ0_9EURY</name>
<accession>A0A133VNQ0</accession>
<evidence type="ECO:0000256" key="7">
    <source>
        <dbReference type="ARBA" id="ARBA00025330"/>
    </source>
</evidence>
<keyword evidence="6 9" id="KW-0949">S-adenosyl-L-methionine</keyword>
<comment type="caution">
    <text evidence="10">The sequence shown here is derived from an EMBL/GenBank/DDBJ whole genome shotgun (WGS) entry which is preliminary data.</text>
</comment>
<dbReference type="GO" id="GO:0004719">
    <property type="term" value="F:protein-L-isoaspartate (D-aspartate) O-methyltransferase activity"/>
    <property type="evidence" value="ECO:0007669"/>
    <property type="project" value="UniProtKB-UniRule"/>
</dbReference>
<keyword evidence="3 9" id="KW-0963">Cytoplasm</keyword>
<organism evidence="10 11">
    <name type="scientific">candidate division MSBL1 archaeon SCGC-AAA382N08</name>
    <dbReference type="NCBI Taxonomy" id="1698285"/>
    <lineage>
        <taxon>Archaea</taxon>
        <taxon>Methanobacteriati</taxon>
        <taxon>Methanobacteriota</taxon>
        <taxon>candidate division MSBL1</taxon>
    </lineage>
</organism>
<evidence type="ECO:0000256" key="6">
    <source>
        <dbReference type="ARBA" id="ARBA00022691"/>
    </source>
</evidence>
<keyword evidence="5 9" id="KW-0808">Transferase</keyword>
<dbReference type="CDD" id="cd02440">
    <property type="entry name" value="AdoMet_MTases"/>
    <property type="match status" value="1"/>
</dbReference>
<dbReference type="PANTHER" id="PTHR11579:SF0">
    <property type="entry name" value="PROTEIN-L-ISOASPARTATE(D-ASPARTATE) O-METHYLTRANSFERASE"/>
    <property type="match status" value="1"/>
</dbReference>
<keyword evidence="11" id="KW-1185">Reference proteome</keyword>
<feature type="active site" evidence="9">
    <location>
        <position position="60"/>
    </location>
</feature>
<reference evidence="10 11" key="1">
    <citation type="journal article" date="2016" name="Sci. Rep.">
        <title>Metabolic traits of an uncultured archaeal lineage -MSBL1- from brine pools of the Red Sea.</title>
        <authorList>
            <person name="Mwirichia R."/>
            <person name="Alam I."/>
            <person name="Rashid M."/>
            <person name="Vinu M."/>
            <person name="Ba-Alawi W."/>
            <person name="Anthony Kamau A."/>
            <person name="Kamanda Ngugi D."/>
            <person name="Goker M."/>
            <person name="Klenk H.P."/>
            <person name="Bajic V."/>
            <person name="Stingl U."/>
        </authorList>
    </citation>
    <scope>NUCLEOTIDE SEQUENCE [LARGE SCALE GENOMIC DNA]</scope>
    <source>
        <strain evidence="10">SCGC-AAA382N08</strain>
    </source>
</reference>
<comment type="function">
    <text evidence="7 9">Catalyzes the methyl esterification of L-isoaspartyl residues in peptides and proteins that result from spontaneous decomposition of normal L-aspartyl and L-asparaginyl residues. It plays a role in the repair and/or degradation of damaged proteins.</text>
</comment>
<proteinExistence type="inferred from homology"/>
<evidence type="ECO:0000313" key="11">
    <source>
        <dbReference type="Proteomes" id="UP000070175"/>
    </source>
</evidence>
<dbReference type="Proteomes" id="UP000070175">
    <property type="component" value="Unassembled WGS sequence"/>
</dbReference>
<dbReference type="EC" id="2.1.1.77" evidence="9"/>
<dbReference type="EMBL" id="LHYJ01000030">
    <property type="protein sequence ID" value="KXB08053.1"/>
    <property type="molecule type" value="Genomic_DNA"/>
</dbReference>
<evidence type="ECO:0000256" key="8">
    <source>
        <dbReference type="ARBA" id="ARBA00029295"/>
    </source>
</evidence>
<dbReference type="AlphaFoldDB" id="A0A133VNQ0"/>
<dbReference type="PATRIC" id="fig|1698285.3.peg.350"/>
<evidence type="ECO:0000256" key="4">
    <source>
        <dbReference type="ARBA" id="ARBA00022603"/>
    </source>
</evidence>
<dbReference type="Pfam" id="PF01135">
    <property type="entry name" value="PCMT"/>
    <property type="match status" value="1"/>
</dbReference>
<dbReference type="NCBIfam" id="NF001453">
    <property type="entry name" value="PRK00312.1"/>
    <property type="match status" value="1"/>
</dbReference>
<comment type="catalytic activity">
    <reaction evidence="8 9">
        <text>[protein]-L-isoaspartate + S-adenosyl-L-methionine = [protein]-L-isoaspartate alpha-methyl ester + S-adenosyl-L-homocysteine</text>
        <dbReference type="Rhea" id="RHEA:12705"/>
        <dbReference type="Rhea" id="RHEA-COMP:12143"/>
        <dbReference type="Rhea" id="RHEA-COMP:12144"/>
        <dbReference type="ChEBI" id="CHEBI:57856"/>
        <dbReference type="ChEBI" id="CHEBI:59789"/>
        <dbReference type="ChEBI" id="CHEBI:90596"/>
        <dbReference type="ChEBI" id="CHEBI:90598"/>
        <dbReference type="EC" id="2.1.1.77"/>
    </reaction>
</comment>
<dbReference type="InterPro" id="IPR029063">
    <property type="entry name" value="SAM-dependent_MTases_sf"/>
</dbReference>
<comment type="similarity">
    <text evidence="2 9">Belongs to the methyltransferase superfamily. L-isoaspartyl/D-aspartyl protein methyltransferase family.</text>
</comment>